<feature type="transmembrane region" description="Helical" evidence="1">
    <location>
        <begin position="12"/>
        <end position="44"/>
    </location>
</feature>
<name>A0A7K1V6K8_9NOCA</name>
<comment type="caution">
    <text evidence="2">The sequence shown here is derived from an EMBL/GenBank/DDBJ whole genome shotgun (WGS) entry which is preliminary data.</text>
</comment>
<dbReference type="RefSeq" id="WP_157391803.1">
    <property type="nucleotide sequence ID" value="NZ_WRPP01000008.1"/>
</dbReference>
<evidence type="ECO:0000256" key="1">
    <source>
        <dbReference type="SAM" id="Phobius"/>
    </source>
</evidence>
<keyword evidence="1" id="KW-0812">Transmembrane</keyword>
<accession>A0A7K1V6K8</accession>
<gene>
    <name evidence="2" type="ORF">GPX89_33945</name>
</gene>
<proteinExistence type="predicted"/>
<dbReference type="Proteomes" id="UP000466794">
    <property type="component" value="Unassembled WGS sequence"/>
</dbReference>
<dbReference type="AlphaFoldDB" id="A0A7K1V6K8"/>
<dbReference type="EMBL" id="WRPP01000008">
    <property type="protein sequence ID" value="MVU82226.1"/>
    <property type="molecule type" value="Genomic_DNA"/>
</dbReference>
<protein>
    <submittedName>
        <fullName evidence="2">Uncharacterized protein</fullName>
    </submittedName>
</protein>
<evidence type="ECO:0000313" key="2">
    <source>
        <dbReference type="EMBL" id="MVU82226.1"/>
    </source>
</evidence>
<keyword evidence="3" id="KW-1185">Reference proteome</keyword>
<keyword evidence="1" id="KW-0472">Membrane</keyword>
<evidence type="ECO:0000313" key="3">
    <source>
        <dbReference type="Proteomes" id="UP000466794"/>
    </source>
</evidence>
<sequence length="76" mass="8184">MNGRILDSAAVAAVVVTFFAVAIFHSGVANLLVAWFGAVALGYYNVYVRHDRKLVDDTGGTGRPVNHAATLRPAWR</sequence>
<keyword evidence="1" id="KW-1133">Transmembrane helix</keyword>
<organism evidence="2 3">
    <name type="scientific">Nocardia terrae</name>
    <dbReference type="NCBI Taxonomy" id="2675851"/>
    <lineage>
        <taxon>Bacteria</taxon>
        <taxon>Bacillati</taxon>
        <taxon>Actinomycetota</taxon>
        <taxon>Actinomycetes</taxon>
        <taxon>Mycobacteriales</taxon>
        <taxon>Nocardiaceae</taxon>
        <taxon>Nocardia</taxon>
    </lineage>
</organism>
<reference evidence="2 3" key="1">
    <citation type="submission" date="2019-12" db="EMBL/GenBank/DDBJ databases">
        <title>Nocardia sp. nov. ET3-3 isolated from soil.</title>
        <authorList>
            <person name="Kanchanasin P."/>
            <person name="Tanasupawat S."/>
            <person name="Yuki M."/>
            <person name="Kudo T."/>
        </authorList>
    </citation>
    <scope>NUCLEOTIDE SEQUENCE [LARGE SCALE GENOMIC DNA]</scope>
    <source>
        <strain evidence="2 3">ET3-3</strain>
    </source>
</reference>